<evidence type="ECO:0000259" key="5">
    <source>
        <dbReference type="Pfam" id="PF19087"/>
    </source>
</evidence>
<reference evidence="6 7" key="1">
    <citation type="submission" date="2019-12" db="EMBL/GenBank/DDBJ databases">
        <title>Lactobacillus hilgardii FLUB.</title>
        <authorList>
            <person name="Gustaw K."/>
        </authorList>
    </citation>
    <scope>NUCLEOTIDE SEQUENCE [LARGE SCALE GENOMIC DNA]</scope>
    <source>
        <strain evidence="6 7">FLUB</strain>
    </source>
</reference>
<dbReference type="RefSeq" id="WP_003551809.1">
    <property type="nucleotide sequence ID" value="NZ_CABKOL010000106.1"/>
</dbReference>
<dbReference type="AlphaFoldDB" id="A0A6P1E3E8"/>
<dbReference type="PANTHER" id="PTHR38792:SF3">
    <property type="entry name" value="BNR_ASP-BOX REPEAT DOMAIN PROTEIN (AFU_ORTHOLOGUE AFUA_7G06430)-RELATED"/>
    <property type="match status" value="1"/>
</dbReference>
<protein>
    <submittedName>
        <fullName evidence="6">Exo-alpha-sialidase</fullName>
    </submittedName>
</protein>
<dbReference type="InterPro" id="IPR044081">
    <property type="entry name" value="DUF5776"/>
</dbReference>
<dbReference type="PANTHER" id="PTHR38792">
    <property type="entry name" value="BNR/ASP-BOX REPEAT DOMAIN PROTEIN (AFU_ORTHOLOGUE AFUA_7G06430)-RELATED"/>
    <property type="match status" value="1"/>
</dbReference>
<feature type="domain" description="MucBP" evidence="4">
    <location>
        <begin position="397"/>
        <end position="466"/>
    </location>
</feature>
<accession>A0A6P1E3E8</accession>
<dbReference type="Pfam" id="PF06458">
    <property type="entry name" value="MucBP"/>
    <property type="match status" value="1"/>
</dbReference>
<evidence type="ECO:0000256" key="2">
    <source>
        <dbReference type="SAM" id="MobiDB-lite"/>
    </source>
</evidence>
<evidence type="ECO:0000313" key="7">
    <source>
        <dbReference type="Proteomes" id="UP000465035"/>
    </source>
</evidence>
<feature type="chain" id="PRO_5027039617" evidence="3">
    <location>
        <begin position="28"/>
        <end position="671"/>
    </location>
</feature>
<feature type="domain" description="DUF5776" evidence="5">
    <location>
        <begin position="599"/>
        <end position="667"/>
    </location>
</feature>
<organism evidence="6 7">
    <name type="scientific">Lentilactobacillus hilgardii</name>
    <name type="common">Lactobacillus hilgardii</name>
    <dbReference type="NCBI Taxonomy" id="1588"/>
    <lineage>
        <taxon>Bacteria</taxon>
        <taxon>Bacillati</taxon>
        <taxon>Bacillota</taxon>
        <taxon>Bacilli</taxon>
        <taxon>Lactobacillales</taxon>
        <taxon>Lactobacillaceae</taxon>
        <taxon>Lentilactobacillus</taxon>
    </lineage>
</organism>
<evidence type="ECO:0000313" key="6">
    <source>
        <dbReference type="EMBL" id="QHB51059.1"/>
    </source>
</evidence>
<dbReference type="GeneID" id="69057105"/>
<keyword evidence="3" id="KW-0732">Signal</keyword>
<keyword evidence="1" id="KW-0677">Repeat</keyword>
<proteinExistence type="predicted"/>
<dbReference type="InterPro" id="IPR009459">
    <property type="entry name" value="MucBP_dom"/>
</dbReference>
<dbReference type="Proteomes" id="UP000465035">
    <property type="component" value="Chromosome"/>
</dbReference>
<gene>
    <name evidence="6" type="ORF">GQR93_01885</name>
</gene>
<dbReference type="Pfam" id="PF19087">
    <property type="entry name" value="DUF5776"/>
    <property type="match status" value="2"/>
</dbReference>
<dbReference type="EMBL" id="CP047121">
    <property type="protein sequence ID" value="QHB51059.1"/>
    <property type="molecule type" value="Genomic_DNA"/>
</dbReference>
<dbReference type="SMR" id="A0A6P1E3E8"/>
<feature type="region of interest" description="Disordered" evidence="2">
    <location>
        <begin position="467"/>
        <end position="520"/>
    </location>
</feature>
<dbReference type="InterPro" id="IPR036278">
    <property type="entry name" value="Sialidase_sf"/>
</dbReference>
<sequence length="671" mass="71706">MVKISHILGTAVAAVTLLFTFSVTSKADTKPAAIDPVTVYQAKNDGSGFLNGKNYGALSPRVIQLKHQANSADNGKLLMTFEQVITNKAGETGHPVFPIYESDDNGATWKQVGQVTETNNKDWGKLNCPQLYELPQTIGDMTKGTIVVAGDATPNDRSATDLELDKSTDGGKTWTYESTIAQSGGNFLYGDPVWEPYLMVYDNKLVCYYSDERDSSGLPAKSQAIVHQTTTDGKTWSPIVFDANPTKLTNKDQRPGMPIVTQMSNGEWVMTYEQFGGGSSGAKFSKDPLNFDQADPGTTIAPSGAPYITTLNNGELAFNNNGNGGKVFIFKDKTSLLRGTYHPDATFTPKSGQAYNRQLLPLANGMLLVANGGGTGNTPNAIKVETLDASDTVQQGKVVIHYVDENGKQIKPDDTTTVGTVGTKYDVTDKTKSSITGYQLKGVTQGQNNLAGNFGADPIEITVTYTTSNSGSGSTVTPPASSSSSSSSSSAVTSSSSSSTEASSSSNVTESSSSTTTPEASTTKKVTPFKIIAKKALYRYNSTTFSKANRIKGYAKKSITKAPVFKVVGTAKSANGALRYQLSDGSYVTAKAGYTVKLYLTKNVKALKVINAKGTWTYKTTKATKKNAVKHLKKGTIVKTKKIVKSGSTTKYQLTNGYYITGSRQYVKAQF</sequence>
<evidence type="ECO:0000256" key="3">
    <source>
        <dbReference type="SAM" id="SignalP"/>
    </source>
</evidence>
<dbReference type="Gene3D" id="3.10.20.320">
    <property type="entry name" value="Putative peptidoglycan bound protein (lpxtg motif)"/>
    <property type="match status" value="1"/>
</dbReference>
<dbReference type="SUPFAM" id="SSF50939">
    <property type="entry name" value="Sialidases"/>
    <property type="match status" value="1"/>
</dbReference>
<dbReference type="CDD" id="cd15482">
    <property type="entry name" value="Sialidase_non-viral"/>
    <property type="match status" value="2"/>
</dbReference>
<feature type="domain" description="DUF5776" evidence="5">
    <location>
        <begin position="527"/>
        <end position="592"/>
    </location>
</feature>
<feature type="signal peptide" evidence="3">
    <location>
        <begin position="1"/>
        <end position="27"/>
    </location>
</feature>
<name>A0A6P1E3E8_LENHI</name>
<evidence type="ECO:0000256" key="1">
    <source>
        <dbReference type="ARBA" id="ARBA00022737"/>
    </source>
</evidence>
<evidence type="ECO:0000259" key="4">
    <source>
        <dbReference type="Pfam" id="PF06458"/>
    </source>
</evidence>
<dbReference type="Gene3D" id="2.120.10.10">
    <property type="match status" value="1"/>
</dbReference>